<evidence type="ECO:0000313" key="3">
    <source>
        <dbReference type="Proteomes" id="UP000664303"/>
    </source>
</evidence>
<dbReference type="RefSeq" id="WP_206560080.1">
    <property type="nucleotide sequence ID" value="NZ_JAFKCZ010000005.1"/>
</dbReference>
<name>A0A939DFM0_9GAMM</name>
<dbReference type="AlphaFoldDB" id="A0A939DFM0"/>
<proteinExistence type="predicted"/>
<feature type="region of interest" description="Disordered" evidence="1">
    <location>
        <begin position="45"/>
        <end position="78"/>
    </location>
</feature>
<keyword evidence="3" id="KW-1185">Reference proteome</keyword>
<gene>
    <name evidence="2" type="ORF">JYP50_08570</name>
</gene>
<comment type="caution">
    <text evidence="2">The sequence shown here is derived from an EMBL/GenBank/DDBJ whole genome shotgun (WGS) entry which is preliminary data.</text>
</comment>
<evidence type="ECO:0000313" key="2">
    <source>
        <dbReference type="EMBL" id="MBN7796642.1"/>
    </source>
</evidence>
<reference evidence="2" key="1">
    <citation type="submission" date="2021-02" db="EMBL/GenBank/DDBJ databases">
        <title>PHA producing bacteria isolated from coastal sediment in Guangdong, Shenzhen.</title>
        <authorList>
            <person name="Zheng W."/>
            <person name="Yu S."/>
            <person name="Huang Y."/>
        </authorList>
    </citation>
    <scope>NUCLEOTIDE SEQUENCE</scope>
    <source>
        <strain evidence="2">TN14-10</strain>
    </source>
</reference>
<sequence length="149" mass="17199">MKLALQIALGIILATLVLWGIALGLTAGVAWWTAEQLNRQIVEQREQESAKQAERQRAEALAKRAEAERKHAAAVRERQAREARLAHQREQNQLLHAFREQYKPPDDCLNPPTESRWVECVDHRRKAKTEFMQQQAMLKSMREPIKIGN</sequence>
<accession>A0A939DFM0</accession>
<dbReference type="EMBL" id="JAFKCZ010000005">
    <property type="protein sequence ID" value="MBN7796642.1"/>
    <property type="molecule type" value="Genomic_DNA"/>
</dbReference>
<evidence type="ECO:0000256" key="1">
    <source>
        <dbReference type="SAM" id="MobiDB-lite"/>
    </source>
</evidence>
<protein>
    <submittedName>
        <fullName evidence="2">Uncharacterized protein</fullName>
    </submittedName>
</protein>
<dbReference type="Proteomes" id="UP000664303">
    <property type="component" value="Unassembled WGS sequence"/>
</dbReference>
<organism evidence="2 3">
    <name type="scientific">Parahaliea mediterranea</name>
    <dbReference type="NCBI Taxonomy" id="651086"/>
    <lineage>
        <taxon>Bacteria</taxon>
        <taxon>Pseudomonadati</taxon>
        <taxon>Pseudomonadota</taxon>
        <taxon>Gammaproteobacteria</taxon>
        <taxon>Cellvibrionales</taxon>
        <taxon>Halieaceae</taxon>
        <taxon>Parahaliea</taxon>
    </lineage>
</organism>